<gene>
    <name evidence="1" type="ORF">EMH_0000070</name>
</gene>
<dbReference type="GeneID" id="60403623"/>
<accession>U6KHM4</accession>
<dbReference type="EMBL" id="HG732786">
    <property type="protein sequence ID" value="CDJ35772.1"/>
    <property type="molecule type" value="Genomic_DNA"/>
</dbReference>
<protein>
    <recommendedName>
        <fullName evidence="3">Retrotransposon gag domain-containing protein</fullName>
    </recommendedName>
</protein>
<proteinExistence type="predicted"/>
<evidence type="ECO:0000313" key="2">
    <source>
        <dbReference type="Proteomes" id="UP000030744"/>
    </source>
</evidence>
<dbReference type="VEuPathDB" id="ToxoDB:EMH_0000070"/>
<evidence type="ECO:0008006" key="3">
    <source>
        <dbReference type="Google" id="ProtNLM"/>
    </source>
</evidence>
<keyword evidence="2" id="KW-1185">Reference proteome</keyword>
<name>U6KHM4_9EIME</name>
<evidence type="ECO:0000313" key="1">
    <source>
        <dbReference type="EMBL" id="CDJ35772.1"/>
    </source>
</evidence>
<organism evidence="1 2">
    <name type="scientific">Eimeria mitis</name>
    <dbReference type="NCBI Taxonomy" id="44415"/>
    <lineage>
        <taxon>Eukaryota</taxon>
        <taxon>Sar</taxon>
        <taxon>Alveolata</taxon>
        <taxon>Apicomplexa</taxon>
        <taxon>Conoidasida</taxon>
        <taxon>Coccidia</taxon>
        <taxon>Eucoccidiorida</taxon>
        <taxon>Eimeriorina</taxon>
        <taxon>Eimeriidae</taxon>
        <taxon>Eimeria</taxon>
    </lineage>
</organism>
<dbReference type="Proteomes" id="UP000030744">
    <property type="component" value="Unassembled WGS sequence"/>
</dbReference>
<dbReference type="RefSeq" id="XP_037878061.1">
    <property type="nucleotide sequence ID" value="XM_038022207.1"/>
</dbReference>
<sequence length="138" mass="16055">MRVDREGTGGDVRNQSESGEDLMNRYDGLALVRTRLCDRFRGLPRESMILQMKENEWNGDYNEYSNAFSDIVTNGEDVPKQDLVLYFLAGLPEEIGDELTNRGKREFSTWNEAADALREYIVPLNSWRAKRKRTVREM</sequence>
<dbReference type="AlphaFoldDB" id="U6KHM4"/>
<reference evidence="1" key="2">
    <citation type="submission" date="2013-10" db="EMBL/GenBank/DDBJ databases">
        <authorList>
            <person name="Aslett M."/>
        </authorList>
    </citation>
    <scope>NUCLEOTIDE SEQUENCE [LARGE SCALE GENOMIC DNA]</scope>
    <source>
        <strain evidence="1">Houghton</strain>
    </source>
</reference>
<reference evidence="1" key="1">
    <citation type="submission" date="2013-10" db="EMBL/GenBank/DDBJ databases">
        <title>Genomic analysis of the causative agents of coccidiosis in chickens.</title>
        <authorList>
            <person name="Reid A.J."/>
            <person name="Blake D."/>
            <person name="Billington K."/>
            <person name="Browne H."/>
            <person name="Dunn M."/>
            <person name="Hung S."/>
            <person name="Kawahara F."/>
            <person name="Miranda-Saavedra D."/>
            <person name="Mourier T."/>
            <person name="Nagra H."/>
            <person name="Otto T.D."/>
            <person name="Rawlings N."/>
            <person name="Sanchez A."/>
            <person name="Sanders M."/>
            <person name="Subramaniam C."/>
            <person name="Tay Y."/>
            <person name="Dear P."/>
            <person name="Doerig C."/>
            <person name="Gruber A."/>
            <person name="Parkinson J."/>
            <person name="Shirley M."/>
            <person name="Wan K.L."/>
            <person name="Berriman M."/>
            <person name="Tomley F."/>
            <person name="Pain A."/>
        </authorList>
    </citation>
    <scope>NUCLEOTIDE SEQUENCE [LARGE SCALE GENOMIC DNA]</scope>
    <source>
        <strain evidence="1">Houghton</strain>
    </source>
</reference>